<gene>
    <name evidence="1" type="ORF">DPV79_00155</name>
</gene>
<evidence type="ECO:0000313" key="2">
    <source>
        <dbReference type="Proteomes" id="UP000252458"/>
    </source>
</evidence>
<keyword evidence="2" id="KW-1185">Reference proteome</keyword>
<reference evidence="1 2" key="1">
    <citation type="submission" date="2018-06" db="EMBL/GenBank/DDBJ databases">
        <title>Draft genome sequence of Burkholderia reimsis strain BE51 isolated from a French agricultural soil.</title>
        <authorList>
            <person name="Esmaeel Q."/>
        </authorList>
    </citation>
    <scope>NUCLEOTIDE SEQUENCE [LARGE SCALE GENOMIC DNA]</scope>
    <source>
        <strain evidence="1 2">BE51</strain>
    </source>
</reference>
<dbReference type="Proteomes" id="UP000252458">
    <property type="component" value="Unassembled WGS sequence"/>
</dbReference>
<protein>
    <submittedName>
        <fullName evidence="1">Uncharacterized protein</fullName>
    </submittedName>
</protein>
<proteinExistence type="predicted"/>
<name>A0A365R262_9BURK</name>
<accession>A0A365R262</accession>
<dbReference type="EMBL" id="QMFZ01000001">
    <property type="protein sequence ID" value="RBB42775.1"/>
    <property type="molecule type" value="Genomic_DNA"/>
</dbReference>
<sequence length="65" mass="6800">MRDADQSTFDVGATVAAASRHCTMPSRNAASAAASTDRIDAHATISSSPRLAWCPLHRPHGVIAL</sequence>
<dbReference type="AlphaFoldDB" id="A0A365R262"/>
<evidence type="ECO:0000313" key="1">
    <source>
        <dbReference type="EMBL" id="RBB42775.1"/>
    </source>
</evidence>
<organism evidence="1 2">
    <name type="scientific">Burkholderia reimsis</name>
    <dbReference type="NCBI Taxonomy" id="2234132"/>
    <lineage>
        <taxon>Bacteria</taxon>
        <taxon>Pseudomonadati</taxon>
        <taxon>Pseudomonadota</taxon>
        <taxon>Betaproteobacteria</taxon>
        <taxon>Burkholderiales</taxon>
        <taxon>Burkholderiaceae</taxon>
        <taxon>Burkholderia</taxon>
    </lineage>
</organism>
<comment type="caution">
    <text evidence="1">The sequence shown here is derived from an EMBL/GenBank/DDBJ whole genome shotgun (WGS) entry which is preliminary data.</text>
</comment>